<dbReference type="Gene3D" id="4.10.60.10">
    <property type="entry name" value="Zinc finger, CCHC-type"/>
    <property type="match status" value="3"/>
</dbReference>
<dbReference type="SMART" id="SM00343">
    <property type="entry name" value="ZnF_C2HC"/>
    <property type="match status" value="5"/>
</dbReference>
<keyword evidence="1" id="KW-0507">mRNA processing</keyword>
<dbReference type="OrthoDB" id="3341596at2759"/>
<dbReference type="Pfam" id="PF00098">
    <property type="entry name" value="zf-CCHC"/>
    <property type="match status" value="3"/>
</dbReference>
<dbReference type="HOGENOM" id="CLU_058879_2_1_1"/>
<dbReference type="InterPro" id="IPR036875">
    <property type="entry name" value="Znf_CCHC_sf"/>
</dbReference>
<feature type="domain" description="CCHC-type" evidence="3">
    <location>
        <begin position="51"/>
        <end position="66"/>
    </location>
</feature>
<sequence length="172" mass="17816">MFTWSSSELYLSVGHIAESCASEQRLCYNCRQPGHESANCPAPRTVSAKQCYSCGGIGHVQADCPSLRVAAAASGGGTMKCYGHIARLCPTSNSGFSMAFRGGPGAGRGGPPGGGPIKCYRCGQLNHYARDCMAAPGTTPALDAPLAAGSAAGVRPSKTCYRCHEEGHVRVF</sequence>
<dbReference type="GeneID" id="63689679"/>
<feature type="domain" description="CCHC-type" evidence="3">
    <location>
        <begin position="118"/>
        <end position="132"/>
    </location>
</feature>
<dbReference type="RefSeq" id="XP_040633572.1">
    <property type="nucleotide sequence ID" value="XM_040774617.1"/>
</dbReference>
<evidence type="ECO:0000256" key="2">
    <source>
        <dbReference type="PROSITE-ProRule" id="PRU00047"/>
    </source>
</evidence>
<dbReference type="InterPro" id="IPR051714">
    <property type="entry name" value="Znf_CCHC_NABP"/>
</dbReference>
<dbReference type="SUPFAM" id="SSF57756">
    <property type="entry name" value="Retrovirus zinc finger-like domains"/>
    <property type="match status" value="2"/>
</dbReference>
<reference evidence="4 5" key="1">
    <citation type="journal article" date="2012" name="Science">
        <title>The Paleozoic origin of enzymatic lignin decomposition reconstructed from 31 fungal genomes.</title>
        <authorList>
            <person name="Floudas D."/>
            <person name="Binder M."/>
            <person name="Riley R."/>
            <person name="Barry K."/>
            <person name="Blanchette R.A."/>
            <person name="Henrissat B."/>
            <person name="Martinez A.T."/>
            <person name="Otillar R."/>
            <person name="Spatafora J.W."/>
            <person name="Yadav J.S."/>
            <person name="Aerts A."/>
            <person name="Benoit I."/>
            <person name="Boyd A."/>
            <person name="Carlson A."/>
            <person name="Copeland A."/>
            <person name="Coutinho P.M."/>
            <person name="de Vries R.P."/>
            <person name="Ferreira P."/>
            <person name="Findley K."/>
            <person name="Foster B."/>
            <person name="Gaskell J."/>
            <person name="Glotzer D."/>
            <person name="Gorecki P."/>
            <person name="Heitman J."/>
            <person name="Hesse C."/>
            <person name="Hori C."/>
            <person name="Igarashi K."/>
            <person name="Jurgens J.A."/>
            <person name="Kallen N."/>
            <person name="Kersten P."/>
            <person name="Kohler A."/>
            <person name="Kuees U."/>
            <person name="Kumar T.K.A."/>
            <person name="Kuo A."/>
            <person name="LaButti K."/>
            <person name="Larrondo L.F."/>
            <person name="Lindquist E."/>
            <person name="Ling A."/>
            <person name="Lombard V."/>
            <person name="Lucas S."/>
            <person name="Lundell T."/>
            <person name="Martin R."/>
            <person name="McLaughlin D.J."/>
            <person name="Morgenstern I."/>
            <person name="Morin E."/>
            <person name="Murat C."/>
            <person name="Nagy L.G."/>
            <person name="Nolan M."/>
            <person name="Ohm R.A."/>
            <person name="Patyshakuliyeva A."/>
            <person name="Rokas A."/>
            <person name="Ruiz-Duenas F.J."/>
            <person name="Sabat G."/>
            <person name="Salamov A."/>
            <person name="Samejima M."/>
            <person name="Schmutz J."/>
            <person name="Slot J.C."/>
            <person name="St John F."/>
            <person name="Stenlid J."/>
            <person name="Sun H."/>
            <person name="Sun S."/>
            <person name="Syed K."/>
            <person name="Tsang A."/>
            <person name="Wiebenga A."/>
            <person name="Young D."/>
            <person name="Pisabarro A."/>
            <person name="Eastwood D.C."/>
            <person name="Martin F."/>
            <person name="Cullen D."/>
            <person name="Grigoriev I.V."/>
            <person name="Hibbett D.S."/>
        </authorList>
    </citation>
    <scope>NUCLEOTIDE SEQUENCE [LARGE SCALE GENOMIC DNA]</scope>
    <source>
        <strain evidence="4 5">DJM-731 SS1</strain>
    </source>
</reference>
<evidence type="ECO:0000259" key="3">
    <source>
        <dbReference type="PROSITE" id="PS50158"/>
    </source>
</evidence>
<name>M5GH61_DACPD</name>
<keyword evidence="2" id="KW-0862">Zinc</keyword>
<dbReference type="GO" id="GO:0006397">
    <property type="term" value="P:mRNA processing"/>
    <property type="evidence" value="ECO:0007669"/>
    <property type="project" value="UniProtKB-KW"/>
</dbReference>
<accession>M5GH61</accession>
<dbReference type="GO" id="GO:0008270">
    <property type="term" value="F:zinc ion binding"/>
    <property type="evidence" value="ECO:0007669"/>
    <property type="project" value="UniProtKB-KW"/>
</dbReference>
<gene>
    <name evidence="4" type="ORF">DACRYDRAFT_44954</name>
</gene>
<keyword evidence="2" id="KW-0479">Metal-binding</keyword>
<proteinExistence type="predicted"/>
<dbReference type="Proteomes" id="UP000030653">
    <property type="component" value="Unassembled WGS sequence"/>
</dbReference>
<dbReference type="GO" id="GO:0003676">
    <property type="term" value="F:nucleic acid binding"/>
    <property type="evidence" value="ECO:0007669"/>
    <property type="project" value="InterPro"/>
</dbReference>
<dbReference type="PANTHER" id="PTHR23002">
    <property type="entry name" value="ZINC FINGER CCHC DOMAIN CONTAINING PROTEIN"/>
    <property type="match status" value="1"/>
</dbReference>
<keyword evidence="5" id="KW-1185">Reference proteome</keyword>
<keyword evidence="2" id="KW-0863">Zinc-finger</keyword>
<dbReference type="PROSITE" id="PS50158">
    <property type="entry name" value="ZF_CCHC"/>
    <property type="match status" value="3"/>
</dbReference>
<organism evidence="4 5">
    <name type="scientific">Dacryopinax primogenitus (strain DJM 731)</name>
    <name type="common">Brown rot fungus</name>
    <dbReference type="NCBI Taxonomy" id="1858805"/>
    <lineage>
        <taxon>Eukaryota</taxon>
        <taxon>Fungi</taxon>
        <taxon>Dikarya</taxon>
        <taxon>Basidiomycota</taxon>
        <taxon>Agaricomycotina</taxon>
        <taxon>Dacrymycetes</taxon>
        <taxon>Dacrymycetales</taxon>
        <taxon>Dacrymycetaceae</taxon>
        <taxon>Dacryopinax</taxon>
    </lineage>
</organism>
<dbReference type="InterPro" id="IPR001878">
    <property type="entry name" value="Znf_CCHC"/>
</dbReference>
<evidence type="ECO:0000256" key="1">
    <source>
        <dbReference type="ARBA" id="ARBA00022664"/>
    </source>
</evidence>
<dbReference type="EMBL" id="JH795855">
    <property type="protein sequence ID" value="EJU06678.1"/>
    <property type="molecule type" value="Genomic_DNA"/>
</dbReference>
<dbReference type="AlphaFoldDB" id="M5GH61"/>
<feature type="domain" description="CCHC-type" evidence="3">
    <location>
        <begin position="27"/>
        <end position="41"/>
    </location>
</feature>
<protein>
    <recommendedName>
        <fullName evidence="3">CCHC-type domain-containing protein</fullName>
    </recommendedName>
</protein>
<dbReference type="OMA" id="GHESAAC"/>
<dbReference type="STRING" id="1858805.M5GH61"/>
<evidence type="ECO:0000313" key="5">
    <source>
        <dbReference type="Proteomes" id="UP000030653"/>
    </source>
</evidence>
<dbReference type="FunFam" id="4.10.60.10:FF:000016">
    <property type="entry name" value="Cellular nucleic acid-binding protein"/>
    <property type="match status" value="1"/>
</dbReference>
<evidence type="ECO:0000313" key="4">
    <source>
        <dbReference type="EMBL" id="EJU06678.1"/>
    </source>
</evidence>